<protein>
    <submittedName>
        <fullName evidence="1">Predicted acetyltransferase, GNAT family</fullName>
    </submittedName>
</protein>
<evidence type="ECO:0000313" key="2">
    <source>
        <dbReference type="Proteomes" id="UP000243255"/>
    </source>
</evidence>
<dbReference type="Proteomes" id="UP000243255">
    <property type="component" value="Unassembled WGS sequence"/>
</dbReference>
<proteinExistence type="predicted"/>
<dbReference type="RefSeq" id="WP_073125609.1">
    <property type="nucleotide sequence ID" value="NZ_BAABCH010000100.1"/>
</dbReference>
<dbReference type="GO" id="GO:0016740">
    <property type="term" value="F:transferase activity"/>
    <property type="evidence" value="ECO:0007669"/>
    <property type="project" value="UniProtKB-KW"/>
</dbReference>
<organism evidence="1 2">
    <name type="scientific">Asaccharospora irregularis DSM 2635</name>
    <dbReference type="NCBI Taxonomy" id="1121321"/>
    <lineage>
        <taxon>Bacteria</taxon>
        <taxon>Bacillati</taxon>
        <taxon>Bacillota</taxon>
        <taxon>Clostridia</taxon>
        <taxon>Peptostreptococcales</taxon>
        <taxon>Peptostreptococcaceae</taxon>
        <taxon>Asaccharospora</taxon>
    </lineage>
</organism>
<dbReference type="EMBL" id="FQWX01000011">
    <property type="protein sequence ID" value="SHG92308.1"/>
    <property type="molecule type" value="Genomic_DNA"/>
</dbReference>
<gene>
    <name evidence="1" type="ORF">SAMN04488530_11160</name>
</gene>
<name>A0A1M5NS57_9FIRM</name>
<reference evidence="2" key="1">
    <citation type="submission" date="2016-11" db="EMBL/GenBank/DDBJ databases">
        <authorList>
            <person name="Varghese N."/>
            <person name="Submissions S."/>
        </authorList>
    </citation>
    <scope>NUCLEOTIDE SEQUENCE [LARGE SCALE GENOMIC DNA]</scope>
    <source>
        <strain evidence="2">DSM 2635</strain>
    </source>
</reference>
<dbReference type="STRING" id="1121321.SAMN04488530_11160"/>
<keyword evidence="2" id="KW-1185">Reference proteome</keyword>
<keyword evidence="1" id="KW-0808">Transferase</keyword>
<accession>A0A1M5NS57</accession>
<dbReference type="OrthoDB" id="248489at2"/>
<evidence type="ECO:0000313" key="1">
    <source>
        <dbReference type="EMBL" id="SHG92308.1"/>
    </source>
</evidence>
<sequence>MIVKIDNLLEKSFWEYVSYEEIINLFIIGYVENYGFNNKFQSVWLQLEDNDITSVILKRHSKLTIYSYKNDFDIDELICHIEGLNVSIIDGKKSVIDRLLERYDSLKYKKERSFCTLKEARNIEFGDISKYKIKRASAKDIESIYIFLGGLGRSMGLKSIEEKKLELEDGKIRVYFIEEEGKIITTVSTGIETSFLAELVDLGFCDNEKGVKLSKYLVYILSKELIDEGKRPCVFYDGMDYKEIYDCVGYKKESDWITLSRYNK</sequence>
<dbReference type="AlphaFoldDB" id="A0A1M5NS57"/>